<evidence type="ECO:0000259" key="13">
    <source>
        <dbReference type="Pfam" id="PF01292"/>
    </source>
</evidence>
<keyword evidence="3" id="KW-0813">Transport</keyword>
<organism evidence="14 15">
    <name type="scientific">Sphingomonas suaedae</name>
    <dbReference type="NCBI Taxonomy" id="2599297"/>
    <lineage>
        <taxon>Bacteria</taxon>
        <taxon>Pseudomonadati</taxon>
        <taxon>Pseudomonadota</taxon>
        <taxon>Alphaproteobacteria</taxon>
        <taxon>Sphingomonadales</taxon>
        <taxon>Sphingomonadaceae</taxon>
        <taxon>Sphingomonas</taxon>
    </lineage>
</organism>
<sequence>MADPAKPFTGPKTLSDDHDQGGELVYKHRLATRLWHWVNAVTVIVLLMSGLTISNAHPHLYWGAFGANNDHAWLHLPHFPGWSTIPSAYNLALGRNWHLFFAWIFAFGLLGHMIAGLVNRHIQRDLTLTRSEVAPRHLWQEVKDHARLRFPTGKAALSYNVIQKMTYIAVLFVLFPLMIVSGLSMSPGFNAVMHWPMDLVGGRASMRSIHFVTAGLIALFIVVHLLLVLLAGPYNEIRSMITGWFKVPHESDPQEEAA</sequence>
<dbReference type="Gene3D" id="1.20.950.20">
    <property type="entry name" value="Transmembrane di-heme cytochromes, Chain C"/>
    <property type="match status" value="1"/>
</dbReference>
<evidence type="ECO:0000313" key="15">
    <source>
        <dbReference type="Proteomes" id="UP000318055"/>
    </source>
</evidence>
<evidence type="ECO:0000256" key="1">
    <source>
        <dbReference type="ARBA" id="ARBA00004651"/>
    </source>
</evidence>
<proteinExistence type="inferred from homology"/>
<keyword evidence="5" id="KW-0349">Heme</keyword>
<evidence type="ECO:0000256" key="8">
    <source>
        <dbReference type="ARBA" id="ARBA00022982"/>
    </source>
</evidence>
<keyword evidence="8" id="KW-0249">Electron transport</keyword>
<feature type="transmembrane region" description="Helical" evidence="12">
    <location>
        <begin position="209"/>
        <end position="231"/>
    </location>
</feature>
<keyword evidence="10" id="KW-0408">Iron</keyword>
<keyword evidence="4" id="KW-1003">Cell membrane</keyword>
<evidence type="ECO:0000256" key="9">
    <source>
        <dbReference type="ARBA" id="ARBA00022989"/>
    </source>
</evidence>
<dbReference type="GO" id="GO:0020037">
    <property type="term" value="F:heme binding"/>
    <property type="evidence" value="ECO:0007669"/>
    <property type="project" value="TreeGrafter"/>
</dbReference>
<dbReference type="OrthoDB" id="9781740at2"/>
<gene>
    <name evidence="14" type="ORF">FPZ54_13565</name>
</gene>
<evidence type="ECO:0000256" key="7">
    <source>
        <dbReference type="ARBA" id="ARBA00022723"/>
    </source>
</evidence>
<dbReference type="PANTHER" id="PTHR30485:SF1">
    <property type="entry name" value="CYTOCHROME YDHU-RELATED"/>
    <property type="match status" value="1"/>
</dbReference>
<dbReference type="InterPro" id="IPR011577">
    <property type="entry name" value="Cyt_b561_bac/Ni-Hgenase"/>
</dbReference>
<keyword evidence="15" id="KW-1185">Reference proteome</keyword>
<dbReference type="GO" id="GO:0005506">
    <property type="term" value="F:iron ion binding"/>
    <property type="evidence" value="ECO:0007669"/>
    <property type="project" value="InterPro"/>
</dbReference>
<dbReference type="Proteomes" id="UP000318055">
    <property type="component" value="Chromosome"/>
</dbReference>
<dbReference type="GO" id="GO:0005886">
    <property type="term" value="C:plasma membrane"/>
    <property type="evidence" value="ECO:0007669"/>
    <property type="project" value="UniProtKB-SubCell"/>
</dbReference>
<dbReference type="GO" id="GO:0009055">
    <property type="term" value="F:electron transfer activity"/>
    <property type="evidence" value="ECO:0007669"/>
    <property type="project" value="InterPro"/>
</dbReference>
<keyword evidence="11 12" id="KW-0472">Membrane</keyword>
<keyword evidence="7" id="KW-0479">Metal-binding</keyword>
<dbReference type="PANTHER" id="PTHR30485">
    <property type="entry name" value="NI/FE-HYDROGENASE 1 B-TYPE CYTOCHROME SUBUNIT"/>
    <property type="match status" value="1"/>
</dbReference>
<evidence type="ECO:0000256" key="5">
    <source>
        <dbReference type="ARBA" id="ARBA00022617"/>
    </source>
</evidence>
<dbReference type="InterPro" id="IPR000516">
    <property type="entry name" value="Ni-dep_Hydgase_cyt-B"/>
</dbReference>
<dbReference type="Pfam" id="PF01292">
    <property type="entry name" value="Ni_hydr_CYTB"/>
    <property type="match status" value="1"/>
</dbReference>
<evidence type="ECO:0000256" key="12">
    <source>
        <dbReference type="SAM" id="Phobius"/>
    </source>
</evidence>
<reference evidence="14 15" key="1">
    <citation type="submission" date="2019-07" db="EMBL/GenBank/DDBJ databases">
        <title>Sphingomonas alkalisoli sp. nov., isolated from rhizosphere soil of Suaedae salsa.</title>
        <authorList>
            <person name="Zhang H."/>
            <person name="Xu L."/>
            <person name="Zhang J.-X."/>
            <person name="Sun J.-Q."/>
        </authorList>
    </citation>
    <scope>NUCLEOTIDE SEQUENCE [LARGE SCALE GENOMIC DNA]</scope>
    <source>
        <strain evidence="14 15">XS-10</strain>
    </source>
</reference>
<evidence type="ECO:0000313" key="14">
    <source>
        <dbReference type="EMBL" id="QDX26931.1"/>
    </source>
</evidence>
<comment type="subcellular location">
    <subcellularLocation>
        <location evidence="1">Cell membrane</location>
        <topology evidence="1">Multi-pass membrane protein</topology>
    </subcellularLocation>
</comment>
<dbReference type="InterPro" id="IPR051542">
    <property type="entry name" value="Hydrogenase_cytochrome"/>
</dbReference>
<feature type="transmembrane region" description="Helical" evidence="12">
    <location>
        <begin position="167"/>
        <end position="189"/>
    </location>
</feature>
<dbReference type="GO" id="GO:0022904">
    <property type="term" value="P:respiratory electron transport chain"/>
    <property type="evidence" value="ECO:0007669"/>
    <property type="project" value="InterPro"/>
</dbReference>
<evidence type="ECO:0000256" key="10">
    <source>
        <dbReference type="ARBA" id="ARBA00023004"/>
    </source>
</evidence>
<evidence type="ECO:0000256" key="11">
    <source>
        <dbReference type="ARBA" id="ARBA00023136"/>
    </source>
</evidence>
<feature type="domain" description="Cytochrome b561 bacterial/Ni-hydrogenase" evidence="13">
    <location>
        <begin position="28"/>
        <end position="243"/>
    </location>
</feature>
<protein>
    <submittedName>
        <fullName evidence="14">DUF4405 domain-containing protein</fullName>
    </submittedName>
</protein>
<dbReference type="InterPro" id="IPR016174">
    <property type="entry name" value="Di-haem_cyt_TM"/>
</dbReference>
<feature type="transmembrane region" description="Helical" evidence="12">
    <location>
        <begin position="34"/>
        <end position="53"/>
    </location>
</feature>
<dbReference type="AlphaFoldDB" id="A0A518RHL8"/>
<name>A0A518RHL8_9SPHN</name>
<evidence type="ECO:0000256" key="2">
    <source>
        <dbReference type="ARBA" id="ARBA00008622"/>
    </source>
</evidence>
<dbReference type="KEGG" id="ssua:FPZ54_13565"/>
<evidence type="ECO:0000256" key="6">
    <source>
        <dbReference type="ARBA" id="ARBA00022692"/>
    </source>
</evidence>
<dbReference type="EMBL" id="CP042239">
    <property type="protein sequence ID" value="QDX26931.1"/>
    <property type="molecule type" value="Genomic_DNA"/>
</dbReference>
<evidence type="ECO:0000256" key="4">
    <source>
        <dbReference type="ARBA" id="ARBA00022475"/>
    </source>
</evidence>
<dbReference type="SUPFAM" id="SSF81342">
    <property type="entry name" value="Transmembrane di-heme cytochromes"/>
    <property type="match status" value="1"/>
</dbReference>
<dbReference type="RefSeq" id="WP_145848026.1">
    <property type="nucleotide sequence ID" value="NZ_CP042239.1"/>
</dbReference>
<evidence type="ECO:0000256" key="3">
    <source>
        <dbReference type="ARBA" id="ARBA00022448"/>
    </source>
</evidence>
<keyword evidence="6 12" id="KW-0812">Transmembrane</keyword>
<comment type="similarity">
    <text evidence="2">Belongs to the HupC/HyaC/HydC family.</text>
</comment>
<accession>A0A518RHL8</accession>
<feature type="transmembrane region" description="Helical" evidence="12">
    <location>
        <begin position="97"/>
        <end position="118"/>
    </location>
</feature>
<dbReference type="PRINTS" id="PR00161">
    <property type="entry name" value="NIHGNASECYTB"/>
</dbReference>
<keyword evidence="9 12" id="KW-1133">Transmembrane helix</keyword>